<keyword evidence="3" id="KW-1185">Reference proteome</keyword>
<name>A0A6A5QG72_AMPQU</name>
<reference evidence="2" key="1">
    <citation type="journal article" date="2020" name="Stud. Mycol.">
        <title>101 Dothideomycetes genomes: a test case for predicting lifestyles and emergence of pathogens.</title>
        <authorList>
            <person name="Haridas S."/>
            <person name="Albert R."/>
            <person name="Binder M."/>
            <person name="Bloem J."/>
            <person name="Labutti K."/>
            <person name="Salamov A."/>
            <person name="Andreopoulos B."/>
            <person name="Baker S."/>
            <person name="Barry K."/>
            <person name="Bills G."/>
            <person name="Bluhm B."/>
            <person name="Cannon C."/>
            <person name="Castanera R."/>
            <person name="Culley D."/>
            <person name="Daum C."/>
            <person name="Ezra D."/>
            <person name="Gonzalez J."/>
            <person name="Henrissat B."/>
            <person name="Kuo A."/>
            <person name="Liang C."/>
            <person name="Lipzen A."/>
            <person name="Lutzoni F."/>
            <person name="Magnuson J."/>
            <person name="Mondo S."/>
            <person name="Nolan M."/>
            <person name="Ohm R."/>
            <person name="Pangilinan J."/>
            <person name="Park H.-J."/>
            <person name="Ramirez L."/>
            <person name="Alfaro M."/>
            <person name="Sun H."/>
            <person name="Tritt A."/>
            <person name="Yoshinaga Y."/>
            <person name="Zwiers L.-H."/>
            <person name="Turgeon B."/>
            <person name="Goodwin S."/>
            <person name="Spatafora J."/>
            <person name="Crous P."/>
            <person name="Grigoriev I."/>
        </authorList>
    </citation>
    <scope>NUCLEOTIDE SEQUENCE</scope>
    <source>
        <strain evidence="2">HMLAC05119</strain>
    </source>
</reference>
<evidence type="ECO:0000313" key="2">
    <source>
        <dbReference type="EMBL" id="KAF1914372.1"/>
    </source>
</evidence>
<gene>
    <name evidence="2" type="ORF">BDU57DRAFT_293360</name>
</gene>
<accession>A0A6A5QG72</accession>
<keyword evidence="1" id="KW-1133">Transmembrane helix</keyword>
<organism evidence="2 3">
    <name type="scientific">Ampelomyces quisqualis</name>
    <name type="common">Powdery mildew agent</name>
    <dbReference type="NCBI Taxonomy" id="50730"/>
    <lineage>
        <taxon>Eukaryota</taxon>
        <taxon>Fungi</taxon>
        <taxon>Dikarya</taxon>
        <taxon>Ascomycota</taxon>
        <taxon>Pezizomycotina</taxon>
        <taxon>Dothideomycetes</taxon>
        <taxon>Pleosporomycetidae</taxon>
        <taxon>Pleosporales</taxon>
        <taxon>Pleosporineae</taxon>
        <taxon>Phaeosphaeriaceae</taxon>
        <taxon>Ampelomyces</taxon>
    </lineage>
</organism>
<dbReference type="Proteomes" id="UP000800096">
    <property type="component" value="Unassembled WGS sequence"/>
</dbReference>
<feature type="transmembrane region" description="Helical" evidence="1">
    <location>
        <begin position="41"/>
        <end position="59"/>
    </location>
</feature>
<evidence type="ECO:0000256" key="1">
    <source>
        <dbReference type="SAM" id="Phobius"/>
    </source>
</evidence>
<keyword evidence="1" id="KW-0472">Membrane</keyword>
<dbReference type="EMBL" id="ML979137">
    <property type="protein sequence ID" value="KAF1914372.1"/>
    <property type="molecule type" value="Genomic_DNA"/>
</dbReference>
<evidence type="ECO:0000313" key="3">
    <source>
        <dbReference type="Proteomes" id="UP000800096"/>
    </source>
</evidence>
<keyword evidence="1" id="KW-0812">Transmembrane</keyword>
<protein>
    <submittedName>
        <fullName evidence="2">Uncharacterized protein</fullName>
    </submittedName>
</protein>
<proteinExistence type="predicted"/>
<dbReference type="AlphaFoldDB" id="A0A6A5QG72"/>
<feature type="transmembrane region" description="Helical" evidence="1">
    <location>
        <begin position="79"/>
        <end position="99"/>
    </location>
</feature>
<sequence>MSDPEKLPPTQHTPHEDIATTLPHLDKAAEHCLLRTPDIKVLPTPWLFYLVCALTAVTSATPESKTWIPTSPSEASATIYLYSFSIGYIVTGILLAISFKHGGRK</sequence>